<dbReference type="SUPFAM" id="SSF103436">
    <property type="entry name" value="PetL subunit of the cytochrome b6f complex"/>
    <property type="match status" value="1"/>
</dbReference>
<dbReference type="GO" id="GO:0015979">
    <property type="term" value="P:photosynthesis"/>
    <property type="evidence" value="ECO:0007669"/>
    <property type="project" value="UniProtKB-KW"/>
</dbReference>
<name>J7KEK2_9CHLO</name>
<keyword evidence="6 10" id="KW-0793">Thylakoid</keyword>
<dbReference type="InterPro" id="IPR007802">
    <property type="entry name" value="Cyt_b6/f_cplx_su6"/>
</dbReference>
<dbReference type="EMBL" id="JX402620">
    <property type="protein sequence ID" value="AFQ93805.1"/>
    <property type="molecule type" value="Genomic_DNA"/>
</dbReference>
<evidence type="ECO:0000256" key="2">
    <source>
        <dbReference type="ARBA" id="ARBA00022448"/>
    </source>
</evidence>
<dbReference type="AlphaFoldDB" id="J7KEK2"/>
<organism evidence="11">
    <name type="scientific">Trebouxiophyceae sp. MX-AZ01</name>
    <dbReference type="NCBI Taxonomy" id="1208065"/>
    <lineage>
        <taxon>Eukaryota</taxon>
        <taxon>Viridiplantae</taxon>
        <taxon>Chlorophyta</taxon>
        <taxon>core chlorophytes</taxon>
        <taxon>Trebouxiophyceae</taxon>
    </lineage>
</organism>
<reference evidence="11" key="1">
    <citation type="journal article" date="2012" name="Eukaryot. Cell">
        <title>Complete Mitochondrial and Plastid Genomes of the Green Microalga Trebouxiophyceae sp. Strain MX-AZ01 Isolated from a Highly Acidic Geothermal Lake.</title>
        <authorList>
            <person name="Servin-Garciduenas L.E."/>
            <person name="Martinez-Romero E."/>
        </authorList>
    </citation>
    <scope>NUCLEOTIDE SEQUENCE</scope>
    <source>
        <strain evidence="11">MX-AZ01</strain>
    </source>
</reference>
<comment type="similarity">
    <text evidence="10">Belongs to the PetL family.</text>
</comment>
<evidence type="ECO:0000256" key="9">
    <source>
        <dbReference type="ARBA" id="ARBA00025834"/>
    </source>
</evidence>
<dbReference type="RefSeq" id="YP_006666450.1">
    <property type="nucleotide sequence ID" value="NC_018569.1"/>
</dbReference>
<gene>
    <name evidence="10 11" type="primary">petL</name>
</gene>
<evidence type="ECO:0000256" key="1">
    <source>
        <dbReference type="ARBA" id="ARBA00004167"/>
    </source>
</evidence>
<accession>J7KEK2</accession>
<dbReference type="GeneID" id="13543505"/>
<evidence type="ECO:0000313" key="11">
    <source>
        <dbReference type="EMBL" id="AFQ93805.1"/>
    </source>
</evidence>
<keyword evidence="4 10" id="KW-0249">Electron transport</keyword>
<sequence length="31" mass="3417">MITVLSYVGILSGFLVFTTVTYLGLLKIKLI</sequence>
<geneLocation type="chloroplast" evidence="11"/>
<feature type="transmembrane region" description="Helical" evidence="10">
    <location>
        <begin position="6"/>
        <end position="26"/>
    </location>
</feature>
<keyword evidence="7 10" id="KW-0472">Membrane</keyword>
<protein>
    <recommendedName>
        <fullName evidence="10">Cytochrome b6-f complex subunit 6</fullName>
    </recommendedName>
    <alternativeName>
        <fullName evidence="10">Cytochrome b6-f complex subunit PetL</fullName>
    </alternativeName>
    <alternativeName>
        <fullName evidence="10">Cytochrome b6-f complex subunit VI</fullName>
    </alternativeName>
</protein>
<comment type="function">
    <text evidence="8 10">Component of the cytochrome b6-f complex, which mediates electron transfer between photosystem II (PSII) and photosystem I (PSI), cyclic electron flow around PSI, and state transitions. PetL is important for photoautotrophic growth as well as for electron transfer efficiency and stability of the cytochrome b6-f complex.</text>
</comment>
<evidence type="ECO:0000256" key="5">
    <source>
        <dbReference type="ARBA" id="ARBA00022989"/>
    </source>
</evidence>
<dbReference type="HAMAP" id="MF_00433">
    <property type="entry name" value="Cytb6_f_PetL"/>
    <property type="match status" value="1"/>
</dbReference>
<evidence type="ECO:0000256" key="3">
    <source>
        <dbReference type="ARBA" id="ARBA00022692"/>
    </source>
</evidence>
<evidence type="ECO:0000256" key="8">
    <source>
        <dbReference type="ARBA" id="ARBA00025197"/>
    </source>
</evidence>
<proteinExistence type="inferred from homology"/>
<evidence type="ECO:0000256" key="4">
    <source>
        <dbReference type="ARBA" id="ARBA00022982"/>
    </source>
</evidence>
<evidence type="ECO:0000256" key="6">
    <source>
        <dbReference type="ARBA" id="ARBA00023078"/>
    </source>
</evidence>
<keyword evidence="2 10" id="KW-0813">Transport</keyword>
<keyword evidence="10" id="KW-0602">Photosynthesis</keyword>
<keyword evidence="11" id="KW-0934">Plastid</keyword>
<dbReference type="GO" id="GO:0009512">
    <property type="term" value="C:cytochrome b6f complex"/>
    <property type="evidence" value="ECO:0007669"/>
    <property type="project" value="InterPro"/>
</dbReference>
<keyword evidence="5 10" id="KW-1133">Transmembrane helix</keyword>
<keyword evidence="11" id="KW-0150">Chloroplast</keyword>
<dbReference type="Pfam" id="PF05115">
    <property type="entry name" value="PetL"/>
    <property type="match status" value="1"/>
</dbReference>
<comment type="subcellular location">
    <subcellularLocation>
        <location evidence="1">Membrane</location>
        <topology evidence="1">Single-pass membrane protein</topology>
    </subcellularLocation>
    <subcellularLocation>
        <location evidence="10">Plastid</location>
        <location evidence="10">Chloroplast thylakoid membrane</location>
        <topology evidence="10">Single-pass membrane protein</topology>
    </subcellularLocation>
</comment>
<dbReference type="GO" id="GO:0009055">
    <property type="term" value="F:electron transfer activity"/>
    <property type="evidence" value="ECO:0007669"/>
    <property type="project" value="InterPro"/>
</dbReference>
<keyword evidence="3 10" id="KW-0812">Transmembrane</keyword>
<comment type="subunit">
    <text evidence="9 10">The 4 large subunits of the cytochrome b6-f complex are cytochrome b6, subunit IV (17 kDa polypeptide, PetD), cytochrome f and the Rieske protein, while the 4 small subunits are PetG, PetL, PetM and PetN. The complex functions as a dimer.</text>
</comment>
<evidence type="ECO:0000256" key="10">
    <source>
        <dbReference type="HAMAP-Rule" id="MF_00433"/>
    </source>
</evidence>
<evidence type="ECO:0000256" key="7">
    <source>
        <dbReference type="ARBA" id="ARBA00023136"/>
    </source>
</evidence>
<dbReference type="GO" id="GO:0009535">
    <property type="term" value="C:chloroplast thylakoid membrane"/>
    <property type="evidence" value="ECO:0007669"/>
    <property type="project" value="UniProtKB-SubCell"/>
</dbReference>